<name>A0AAU9ZTD8_PHORO</name>
<protein>
    <submittedName>
        <fullName evidence="1">Gm3646 protein</fullName>
    </submittedName>
</protein>
<evidence type="ECO:0000313" key="2">
    <source>
        <dbReference type="Proteomes" id="UP001152836"/>
    </source>
</evidence>
<dbReference type="AlphaFoldDB" id="A0AAU9ZTD8"/>
<dbReference type="Proteomes" id="UP001152836">
    <property type="component" value="Unassembled WGS sequence"/>
</dbReference>
<reference evidence="1" key="1">
    <citation type="submission" date="2022-06" db="EMBL/GenBank/DDBJ databases">
        <authorList>
            <person name="Andreotti S."/>
            <person name="Wyler E."/>
        </authorList>
    </citation>
    <scope>NUCLEOTIDE SEQUENCE</scope>
</reference>
<dbReference type="EMBL" id="CALSGD010001501">
    <property type="protein sequence ID" value="CAH6859904.1"/>
    <property type="molecule type" value="Genomic_DNA"/>
</dbReference>
<gene>
    <name evidence="1" type="primary">Gm3646</name>
    <name evidence="1" type="ORF">PHOROB_LOCUS11890</name>
</gene>
<sequence length="36" mass="3754">MSLIGKLWAGASDLTFSSGKASDLGSGYPWLQVPVN</sequence>
<evidence type="ECO:0000313" key="1">
    <source>
        <dbReference type="EMBL" id="CAH6859904.1"/>
    </source>
</evidence>
<organism evidence="1 2">
    <name type="scientific">Phodopus roborovskii</name>
    <name type="common">Roborovski's desert hamster</name>
    <name type="synonym">Cricetulus roborovskii</name>
    <dbReference type="NCBI Taxonomy" id="109678"/>
    <lineage>
        <taxon>Eukaryota</taxon>
        <taxon>Metazoa</taxon>
        <taxon>Chordata</taxon>
        <taxon>Craniata</taxon>
        <taxon>Vertebrata</taxon>
        <taxon>Euteleostomi</taxon>
        <taxon>Mammalia</taxon>
        <taxon>Eutheria</taxon>
        <taxon>Euarchontoglires</taxon>
        <taxon>Glires</taxon>
        <taxon>Rodentia</taxon>
        <taxon>Myomorpha</taxon>
        <taxon>Muroidea</taxon>
        <taxon>Cricetidae</taxon>
        <taxon>Cricetinae</taxon>
        <taxon>Phodopus</taxon>
    </lineage>
</organism>
<proteinExistence type="predicted"/>
<keyword evidence="2" id="KW-1185">Reference proteome</keyword>
<comment type="caution">
    <text evidence="1">The sequence shown here is derived from an EMBL/GenBank/DDBJ whole genome shotgun (WGS) entry which is preliminary data.</text>
</comment>
<accession>A0AAU9ZTD8</accession>